<proteinExistence type="predicted"/>
<dbReference type="EMBL" id="MW882933">
    <property type="protein sequence ID" value="UGV21568.1"/>
    <property type="molecule type" value="Genomic_DNA"/>
</dbReference>
<evidence type="ECO:0000313" key="1">
    <source>
        <dbReference type="EMBL" id="UGV21568.1"/>
    </source>
</evidence>
<protein>
    <submittedName>
        <fullName evidence="1">Uncharacterized protein</fullName>
    </submittedName>
</protein>
<sequence>MECKMFKTIPVAMGMRGPAANEDYVYPAVRVFAQYYVW</sequence>
<name>A0AA47NE68_9CAUD</name>
<keyword evidence="2" id="KW-1185">Reference proteome</keyword>
<reference evidence="1 2" key="1">
    <citation type="journal article" date="2021" name="Quality assurance and safety of crops and foods">
        <title>Isolation and characterization of broad host-range of bacteriophages infecting Cronobacter sakazakii and its biocontrol potential in dairy products.</title>
        <authorList>
            <person name="Li H."/>
            <person name="Yang X.-J."/>
            <person name="Zhu X.-Y."/>
            <person name="Gao L."/>
            <person name="Rao S.-Q."/>
            <person name="Yuan L."/>
            <person name="Yang Z.-Q."/>
        </authorList>
    </citation>
    <scope>NUCLEOTIDE SEQUENCE [LARGE SCALE GENOMIC DNA]</scope>
</reference>
<dbReference type="Proteomes" id="UP001177185">
    <property type="component" value="Segment"/>
</dbReference>
<evidence type="ECO:0000313" key="2">
    <source>
        <dbReference type="Proteomes" id="UP001177185"/>
    </source>
</evidence>
<accession>A0AA47NE68</accession>
<organism evidence="1 2">
    <name type="scientific">Cronobacter phage EspYZU05</name>
    <dbReference type="NCBI Taxonomy" id="2836139"/>
    <lineage>
        <taxon>Viruses</taxon>
        <taxon>Duplodnaviria</taxon>
        <taxon>Heunggongvirae</taxon>
        <taxon>Uroviricota</taxon>
        <taxon>Caudoviricetes</taxon>
        <taxon>Autographivirales</taxon>
        <taxon>Autonotataviridae</taxon>
        <taxon>Melnykvirinae</taxon>
        <taxon>Cronosvirus</taxon>
        <taxon>Cronosvirus EspYZU05</taxon>
    </lineage>
</organism>